<dbReference type="Pfam" id="PF00125">
    <property type="entry name" value="Histone"/>
    <property type="match status" value="1"/>
</dbReference>
<accession>A0A0D3QLK7</accession>
<dbReference type="AlphaFoldDB" id="A0A0D3QLK7"/>
<comment type="similarity">
    <text evidence="1">Belongs to the histone H3 family.</text>
</comment>
<dbReference type="PANTHER" id="PTHR11426">
    <property type="entry name" value="HISTONE H3"/>
    <property type="match status" value="1"/>
</dbReference>
<dbReference type="GO" id="GO:0003677">
    <property type="term" value="F:DNA binding"/>
    <property type="evidence" value="ECO:0007669"/>
    <property type="project" value="InterPro"/>
</dbReference>
<dbReference type="EMBL" id="KJ651165">
    <property type="protein sequence ID" value="AJO61227.1"/>
    <property type="molecule type" value="Genomic_DNA"/>
</dbReference>
<evidence type="ECO:0000256" key="2">
    <source>
        <dbReference type="ARBA" id="ARBA00022990"/>
    </source>
</evidence>
<dbReference type="PRINTS" id="PR00622">
    <property type="entry name" value="HISTONEH3"/>
</dbReference>
<dbReference type="InterPro" id="IPR000164">
    <property type="entry name" value="Histone_H3/CENP-A"/>
</dbReference>
<dbReference type="InterPro" id="IPR009072">
    <property type="entry name" value="Histone-fold"/>
</dbReference>
<sequence length="129" mass="14719">MARVKHIPRPGKRTRSSDASASETQEIKKRRNKQGTVALREIRKFQKAVKLLIPTAPFVRCVKQITNTLSMEVSRWTAEALLSLQEAAEDYLVHMFEYGMLCALHARRVTLMKGDIELTRRLTGIGVRL</sequence>
<feature type="region of interest" description="Disordered" evidence="3">
    <location>
        <begin position="1"/>
        <end position="34"/>
    </location>
</feature>
<protein>
    <submittedName>
        <fullName evidence="5">CenH3</fullName>
    </submittedName>
</protein>
<dbReference type="Gene3D" id="1.10.20.10">
    <property type="entry name" value="Histone, subunit A"/>
    <property type="match status" value="1"/>
</dbReference>
<organism evidence="5">
    <name type="scientific">Trigonella foenum-graecum</name>
    <name type="common">Fenugreek</name>
    <dbReference type="NCBI Taxonomy" id="78534"/>
    <lineage>
        <taxon>Eukaryota</taxon>
        <taxon>Viridiplantae</taxon>
        <taxon>Streptophyta</taxon>
        <taxon>Embryophyta</taxon>
        <taxon>Tracheophyta</taxon>
        <taxon>Spermatophyta</taxon>
        <taxon>Magnoliopsida</taxon>
        <taxon>eudicotyledons</taxon>
        <taxon>Gunneridae</taxon>
        <taxon>Pentapetalae</taxon>
        <taxon>rosids</taxon>
        <taxon>fabids</taxon>
        <taxon>Fabales</taxon>
        <taxon>Fabaceae</taxon>
        <taxon>Papilionoideae</taxon>
        <taxon>50 kb inversion clade</taxon>
        <taxon>NPAAA clade</taxon>
        <taxon>Hologalegina</taxon>
        <taxon>IRL clade</taxon>
        <taxon>Trifolieae</taxon>
        <taxon>Trigonella</taxon>
    </lineage>
</organism>
<dbReference type="SUPFAM" id="SSF47113">
    <property type="entry name" value="Histone-fold"/>
    <property type="match status" value="1"/>
</dbReference>
<dbReference type="InterPro" id="IPR007125">
    <property type="entry name" value="H2A/H2B/H3"/>
</dbReference>
<proteinExistence type="inferred from homology"/>
<reference evidence="5" key="1">
    <citation type="submission" date="2014-03" db="EMBL/GenBank/DDBJ databases">
        <title>Centromeres off the hook: investigation of centromere size and structure in Fabeae species in the context of CenH3 evolution.</title>
        <authorList>
            <person name="Neumann P."/>
            <person name="Pavlikova Z."/>
            <person name="Koblizkova A."/>
            <person name="Macas J."/>
        </authorList>
    </citation>
    <scope>NUCLEOTIDE SEQUENCE</scope>
</reference>
<feature type="compositionally biased region" description="Basic residues" evidence="3">
    <location>
        <begin position="1"/>
        <end position="14"/>
    </location>
</feature>
<dbReference type="GO" id="GO:0030527">
    <property type="term" value="F:structural constituent of chromatin"/>
    <property type="evidence" value="ECO:0007669"/>
    <property type="project" value="InterPro"/>
</dbReference>
<feature type="domain" description="Core Histone H2A/H2B/H3" evidence="4">
    <location>
        <begin position="34"/>
        <end position="122"/>
    </location>
</feature>
<evidence type="ECO:0000259" key="4">
    <source>
        <dbReference type="Pfam" id="PF00125"/>
    </source>
</evidence>
<evidence type="ECO:0000256" key="1">
    <source>
        <dbReference type="ARBA" id="ARBA00010343"/>
    </source>
</evidence>
<dbReference type="SMART" id="SM00428">
    <property type="entry name" value="H3"/>
    <property type="match status" value="1"/>
</dbReference>
<dbReference type="CDD" id="cd22911">
    <property type="entry name" value="HFD_H3"/>
    <property type="match status" value="1"/>
</dbReference>
<keyword evidence="2" id="KW-0007">Acetylation</keyword>
<dbReference type="GO" id="GO:0000786">
    <property type="term" value="C:nucleosome"/>
    <property type="evidence" value="ECO:0007669"/>
    <property type="project" value="InterPro"/>
</dbReference>
<dbReference type="GO" id="GO:0046982">
    <property type="term" value="F:protein heterodimerization activity"/>
    <property type="evidence" value="ECO:0007669"/>
    <property type="project" value="InterPro"/>
</dbReference>
<name>A0A0D3QLK7_TRIFG</name>
<evidence type="ECO:0000256" key="3">
    <source>
        <dbReference type="SAM" id="MobiDB-lite"/>
    </source>
</evidence>
<evidence type="ECO:0000313" key="5">
    <source>
        <dbReference type="EMBL" id="AJO61227.1"/>
    </source>
</evidence>